<reference evidence="3" key="2">
    <citation type="submission" date="2024-04" db="EMBL/GenBank/DDBJ databases">
        <authorList>
            <person name="Chen Y."/>
            <person name="Shah S."/>
            <person name="Dougan E. K."/>
            <person name="Thang M."/>
            <person name="Chan C."/>
        </authorList>
    </citation>
    <scope>NUCLEOTIDE SEQUENCE [LARGE SCALE GENOMIC DNA]</scope>
</reference>
<dbReference type="EMBL" id="CAMXCT020006518">
    <property type="protein sequence ID" value="CAL1168555.1"/>
    <property type="molecule type" value="Genomic_DNA"/>
</dbReference>
<keyword evidence="1" id="KW-0732">Signal</keyword>
<gene>
    <name evidence="2" type="ORF">C1SCF055_LOCUS40026</name>
</gene>
<feature type="signal peptide" evidence="1">
    <location>
        <begin position="1"/>
        <end position="15"/>
    </location>
</feature>
<name>A0A9P1DT46_9DINO</name>
<sequence>MKVALVISFFMAIHALRDMKDEMPKQISTYSKEIPIPPHRGSYMNVGPGCYAYGADKTILEHTFLPLKEELFKCFEWQKNYGEGSIAAKCMQKEFSKLHSPKYSTDVSVFYGPFFGQESNATYGFAGHTDCKMEVEWHLHNMEGYEFPLLSLNFYIYQNASIV</sequence>
<evidence type="ECO:0000313" key="2">
    <source>
        <dbReference type="EMBL" id="CAI4015180.1"/>
    </source>
</evidence>
<reference evidence="2" key="1">
    <citation type="submission" date="2022-10" db="EMBL/GenBank/DDBJ databases">
        <authorList>
            <person name="Chen Y."/>
            <person name="Dougan E. K."/>
            <person name="Chan C."/>
            <person name="Rhodes N."/>
            <person name="Thang M."/>
        </authorList>
    </citation>
    <scope>NUCLEOTIDE SEQUENCE</scope>
</reference>
<evidence type="ECO:0000256" key="1">
    <source>
        <dbReference type="SAM" id="SignalP"/>
    </source>
</evidence>
<dbReference type="EMBL" id="CAMXCT030006518">
    <property type="protein sequence ID" value="CAL4802492.1"/>
    <property type="molecule type" value="Genomic_DNA"/>
</dbReference>
<feature type="chain" id="PRO_5043271849" evidence="1">
    <location>
        <begin position="16"/>
        <end position="163"/>
    </location>
</feature>
<evidence type="ECO:0000313" key="4">
    <source>
        <dbReference type="Proteomes" id="UP001152797"/>
    </source>
</evidence>
<comment type="caution">
    <text evidence="2">The sequence shown here is derived from an EMBL/GenBank/DDBJ whole genome shotgun (WGS) entry which is preliminary data.</text>
</comment>
<organism evidence="2">
    <name type="scientific">Cladocopium goreaui</name>
    <dbReference type="NCBI Taxonomy" id="2562237"/>
    <lineage>
        <taxon>Eukaryota</taxon>
        <taxon>Sar</taxon>
        <taxon>Alveolata</taxon>
        <taxon>Dinophyceae</taxon>
        <taxon>Suessiales</taxon>
        <taxon>Symbiodiniaceae</taxon>
        <taxon>Cladocopium</taxon>
    </lineage>
</organism>
<proteinExistence type="predicted"/>
<evidence type="ECO:0000313" key="3">
    <source>
        <dbReference type="EMBL" id="CAL1168555.1"/>
    </source>
</evidence>
<keyword evidence="4" id="KW-1185">Reference proteome</keyword>
<protein>
    <submittedName>
        <fullName evidence="2">Uncharacterized protein</fullName>
    </submittedName>
</protein>
<dbReference type="AlphaFoldDB" id="A0A9P1DT46"/>
<dbReference type="Proteomes" id="UP001152797">
    <property type="component" value="Unassembled WGS sequence"/>
</dbReference>
<accession>A0A9P1DT46</accession>
<dbReference type="EMBL" id="CAMXCT010006518">
    <property type="protein sequence ID" value="CAI4015180.1"/>
    <property type="molecule type" value="Genomic_DNA"/>
</dbReference>